<proteinExistence type="predicted"/>
<dbReference type="GO" id="GO:0003677">
    <property type="term" value="F:DNA binding"/>
    <property type="evidence" value="ECO:0007669"/>
    <property type="project" value="InterPro"/>
</dbReference>
<feature type="domain" description="Zinc finger CHC2-type" evidence="1">
    <location>
        <begin position="2"/>
        <end position="39"/>
    </location>
</feature>
<dbReference type="InterPro" id="IPR036977">
    <property type="entry name" value="DNA_primase_Znf_CHC2"/>
</dbReference>
<dbReference type="AlphaFoldDB" id="X1QJN4"/>
<dbReference type="SUPFAM" id="SSF57783">
    <property type="entry name" value="Zinc beta-ribbon"/>
    <property type="match status" value="1"/>
</dbReference>
<gene>
    <name evidence="2" type="ORF">S06H3_44915</name>
</gene>
<protein>
    <recommendedName>
        <fullName evidence="1">Zinc finger CHC2-type domain-containing protein</fullName>
    </recommendedName>
</protein>
<evidence type="ECO:0000313" key="2">
    <source>
        <dbReference type="EMBL" id="GAI43459.1"/>
    </source>
</evidence>
<evidence type="ECO:0000259" key="1">
    <source>
        <dbReference type="Pfam" id="PF01807"/>
    </source>
</evidence>
<dbReference type="EMBL" id="BARV01027986">
    <property type="protein sequence ID" value="GAI43459.1"/>
    <property type="molecule type" value="Genomic_DNA"/>
</dbReference>
<sequence>MEDSVIEKIKEKLDIVEIIESYLKLGKAGVNYRALCPFQKI</sequence>
<dbReference type="GO" id="GO:0006260">
    <property type="term" value="P:DNA replication"/>
    <property type="evidence" value="ECO:0007669"/>
    <property type="project" value="InterPro"/>
</dbReference>
<comment type="caution">
    <text evidence="2">The sequence shown here is derived from an EMBL/GenBank/DDBJ whole genome shotgun (WGS) entry which is preliminary data.</text>
</comment>
<reference evidence="2" key="1">
    <citation type="journal article" date="2014" name="Front. Microbiol.">
        <title>High frequency of phylogenetically diverse reductive dehalogenase-homologous genes in deep subseafloor sedimentary metagenomes.</title>
        <authorList>
            <person name="Kawai M."/>
            <person name="Futagami T."/>
            <person name="Toyoda A."/>
            <person name="Takaki Y."/>
            <person name="Nishi S."/>
            <person name="Hori S."/>
            <person name="Arai W."/>
            <person name="Tsubouchi T."/>
            <person name="Morono Y."/>
            <person name="Uchiyama I."/>
            <person name="Ito T."/>
            <person name="Fujiyama A."/>
            <person name="Inagaki F."/>
            <person name="Takami H."/>
        </authorList>
    </citation>
    <scope>NUCLEOTIDE SEQUENCE</scope>
    <source>
        <strain evidence="2">Expedition CK06-06</strain>
    </source>
</reference>
<dbReference type="GO" id="GO:0003899">
    <property type="term" value="F:DNA-directed RNA polymerase activity"/>
    <property type="evidence" value="ECO:0007669"/>
    <property type="project" value="InterPro"/>
</dbReference>
<dbReference type="InterPro" id="IPR002694">
    <property type="entry name" value="Znf_CHC2"/>
</dbReference>
<name>X1QJN4_9ZZZZ</name>
<dbReference type="GO" id="GO:0008270">
    <property type="term" value="F:zinc ion binding"/>
    <property type="evidence" value="ECO:0007669"/>
    <property type="project" value="InterPro"/>
</dbReference>
<feature type="non-terminal residue" evidence="2">
    <location>
        <position position="41"/>
    </location>
</feature>
<organism evidence="2">
    <name type="scientific">marine sediment metagenome</name>
    <dbReference type="NCBI Taxonomy" id="412755"/>
    <lineage>
        <taxon>unclassified sequences</taxon>
        <taxon>metagenomes</taxon>
        <taxon>ecological metagenomes</taxon>
    </lineage>
</organism>
<dbReference type="Pfam" id="PF01807">
    <property type="entry name" value="Zn_ribbon_DnaG"/>
    <property type="match status" value="1"/>
</dbReference>
<dbReference type="Gene3D" id="3.90.580.10">
    <property type="entry name" value="Zinc finger, CHC2-type domain"/>
    <property type="match status" value="1"/>
</dbReference>
<accession>X1QJN4</accession>